<dbReference type="GO" id="GO:0006260">
    <property type="term" value="P:DNA replication"/>
    <property type="evidence" value="ECO:0007669"/>
    <property type="project" value="UniProtKB-UniRule"/>
</dbReference>
<dbReference type="GO" id="GO:0006310">
    <property type="term" value="P:DNA recombination"/>
    <property type="evidence" value="ECO:0007669"/>
    <property type="project" value="UniProtKB-UniRule"/>
</dbReference>
<feature type="short sequence motif" description="Important for interaction with partner proteins" evidence="2">
    <location>
        <begin position="189"/>
        <end position="194"/>
    </location>
</feature>
<dbReference type="AlphaFoldDB" id="A0A6N9JKL7"/>
<keyword evidence="2" id="KW-0234">DNA repair</keyword>
<evidence type="ECO:0000256" key="3">
    <source>
        <dbReference type="RuleBase" id="RU000524"/>
    </source>
</evidence>
<comment type="caution">
    <text evidence="2">Lacks conserved residue(s) required for the propagation of feature annotation.</text>
</comment>
<dbReference type="CDD" id="cd04496">
    <property type="entry name" value="SSB_OBF"/>
    <property type="match status" value="1"/>
</dbReference>
<feature type="compositionally biased region" description="Pro residues" evidence="4">
    <location>
        <begin position="170"/>
        <end position="179"/>
    </location>
</feature>
<comment type="caution">
    <text evidence="5">The sequence shown here is derived from an EMBL/GenBank/DDBJ whole genome shotgun (WGS) entry which is preliminary data.</text>
</comment>
<name>A0A6N9JKL7_9ACTN</name>
<comment type="function">
    <text evidence="2">Plays an important role in DNA replication, recombination and repair. Binds to ssDNA and to an array of partner proteins to recruit them to their sites of action during DNA metabolism.</text>
</comment>
<keyword evidence="2" id="KW-0235">DNA replication</keyword>
<dbReference type="RefSeq" id="WP_161160808.1">
    <property type="nucleotide sequence ID" value="NZ_WWSR01000015.1"/>
</dbReference>
<dbReference type="InterPro" id="IPR012340">
    <property type="entry name" value="NA-bd_OB-fold"/>
</dbReference>
<dbReference type="PANTHER" id="PTHR10302:SF27">
    <property type="entry name" value="SINGLE-STRANDED DNA-BINDING PROTEIN"/>
    <property type="match status" value="1"/>
</dbReference>
<dbReference type="NCBIfam" id="TIGR00621">
    <property type="entry name" value="ssb"/>
    <property type="match status" value="1"/>
</dbReference>
<keyword evidence="1 2" id="KW-0238">DNA-binding</keyword>
<keyword evidence="2" id="KW-0233">DNA recombination</keyword>
<evidence type="ECO:0000256" key="1">
    <source>
        <dbReference type="ARBA" id="ARBA00023125"/>
    </source>
</evidence>
<dbReference type="GO" id="GO:0006281">
    <property type="term" value="P:DNA repair"/>
    <property type="evidence" value="ECO:0007669"/>
    <property type="project" value="UniProtKB-UniRule"/>
</dbReference>
<gene>
    <name evidence="5" type="primary">ssb</name>
    <name evidence="5" type="ORF">GT464_08410</name>
</gene>
<dbReference type="PROSITE" id="PS50935">
    <property type="entry name" value="SSB"/>
    <property type="match status" value="1"/>
</dbReference>
<dbReference type="PANTHER" id="PTHR10302">
    <property type="entry name" value="SINGLE-STRANDED DNA-BINDING PROTEIN"/>
    <property type="match status" value="1"/>
</dbReference>
<organism evidence="5 6">
    <name type="scientific">Collinsella aerofaciens</name>
    <dbReference type="NCBI Taxonomy" id="74426"/>
    <lineage>
        <taxon>Bacteria</taxon>
        <taxon>Bacillati</taxon>
        <taxon>Actinomycetota</taxon>
        <taxon>Coriobacteriia</taxon>
        <taxon>Coriobacteriales</taxon>
        <taxon>Coriobacteriaceae</taxon>
        <taxon>Collinsella</taxon>
    </lineage>
</organism>
<sequence>MSINRVVVSGNLTRDPEPRVTPGGTQVLGFGVAVNDRRRNQQTGEWEDYPNFIDCTMFGNRAEALSRILRKGMKVAIEGKLRYSSWEDKNGGGRRSKVEIIPDEVVLMSQNPNGQQAPQQYAPQGYQQQAYPPRQAPQPAPQAYAPHPAPQQLAPQWNAQQAYQQAPQAVPQPAPPQPAPAQQQLDVYDEDIPF</sequence>
<dbReference type="InterPro" id="IPR011344">
    <property type="entry name" value="ssDNA-bd"/>
</dbReference>
<dbReference type="EMBL" id="WWSR01000015">
    <property type="protein sequence ID" value="MZJ39959.1"/>
    <property type="molecule type" value="Genomic_DNA"/>
</dbReference>
<evidence type="ECO:0000256" key="4">
    <source>
        <dbReference type="SAM" id="MobiDB-lite"/>
    </source>
</evidence>
<protein>
    <recommendedName>
        <fullName evidence="2 3">Single-stranded DNA-binding protein</fullName>
        <shortName evidence="2">SSB</shortName>
    </recommendedName>
</protein>
<dbReference type="Proteomes" id="UP000469380">
    <property type="component" value="Unassembled WGS sequence"/>
</dbReference>
<feature type="region of interest" description="Disordered" evidence="4">
    <location>
        <begin position="110"/>
        <end position="194"/>
    </location>
</feature>
<accession>A0A6N9JKL7</accession>
<dbReference type="GO" id="GO:0009295">
    <property type="term" value="C:nucleoid"/>
    <property type="evidence" value="ECO:0007669"/>
    <property type="project" value="TreeGrafter"/>
</dbReference>
<evidence type="ECO:0000313" key="6">
    <source>
        <dbReference type="Proteomes" id="UP000469380"/>
    </source>
</evidence>
<evidence type="ECO:0000313" key="5">
    <source>
        <dbReference type="EMBL" id="MZJ39959.1"/>
    </source>
</evidence>
<evidence type="ECO:0000256" key="2">
    <source>
        <dbReference type="HAMAP-Rule" id="MF_00984"/>
    </source>
</evidence>
<dbReference type="InterPro" id="IPR000424">
    <property type="entry name" value="Primosome_PriB/ssb"/>
</dbReference>
<dbReference type="SUPFAM" id="SSF50249">
    <property type="entry name" value="Nucleic acid-binding proteins"/>
    <property type="match status" value="1"/>
</dbReference>
<dbReference type="Pfam" id="PF00436">
    <property type="entry name" value="SSB"/>
    <property type="match status" value="1"/>
</dbReference>
<dbReference type="Gene3D" id="2.40.50.140">
    <property type="entry name" value="Nucleic acid-binding proteins"/>
    <property type="match status" value="1"/>
</dbReference>
<feature type="compositionally biased region" description="Low complexity" evidence="4">
    <location>
        <begin position="141"/>
        <end position="169"/>
    </location>
</feature>
<reference evidence="5 6" key="1">
    <citation type="journal article" date="2019" name="Nat. Med.">
        <title>A library of human gut bacterial isolates paired with longitudinal multiomics data enables mechanistic microbiome research.</title>
        <authorList>
            <person name="Poyet M."/>
            <person name="Groussin M."/>
            <person name="Gibbons S.M."/>
            <person name="Avila-Pacheco J."/>
            <person name="Jiang X."/>
            <person name="Kearney S.M."/>
            <person name="Perrotta A.R."/>
            <person name="Berdy B."/>
            <person name="Zhao S."/>
            <person name="Lieberman T.D."/>
            <person name="Swanson P.K."/>
            <person name="Smith M."/>
            <person name="Roesemann S."/>
            <person name="Alexander J.E."/>
            <person name="Rich S.A."/>
            <person name="Livny J."/>
            <person name="Vlamakis H."/>
            <person name="Clish C."/>
            <person name="Bullock K."/>
            <person name="Deik A."/>
            <person name="Scott J."/>
            <person name="Pierce K.A."/>
            <person name="Xavier R.J."/>
            <person name="Alm E.J."/>
        </authorList>
    </citation>
    <scope>NUCLEOTIDE SEQUENCE [LARGE SCALE GENOMIC DNA]</scope>
    <source>
        <strain evidence="5 6">BIOML-A20</strain>
    </source>
</reference>
<dbReference type="HAMAP" id="MF_00984">
    <property type="entry name" value="SSB"/>
    <property type="match status" value="1"/>
</dbReference>
<feature type="compositionally biased region" description="Low complexity" evidence="4">
    <location>
        <begin position="115"/>
        <end position="133"/>
    </location>
</feature>
<dbReference type="GO" id="GO:0003697">
    <property type="term" value="F:single-stranded DNA binding"/>
    <property type="evidence" value="ECO:0007669"/>
    <property type="project" value="UniProtKB-UniRule"/>
</dbReference>
<keyword evidence="2" id="KW-0227">DNA damage</keyword>
<comment type="subunit">
    <text evidence="2">Homotetramer.</text>
</comment>
<proteinExistence type="inferred from homology"/>